<proteinExistence type="predicted"/>
<feature type="region of interest" description="Disordered" evidence="1">
    <location>
        <begin position="55"/>
        <end position="90"/>
    </location>
</feature>
<evidence type="ECO:0000256" key="1">
    <source>
        <dbReference type="SAM" id="MobiDB-lite"/>
    </source>
</evidence>
<dbReference type="Proteomes" id="UP000053342">
    <property type="component" value="Unassembled WGS sequence"/>
</dbReference>
<protein>
    <submittedName>
        <fullName evidence="2">Uncharacterized protein</fullName>
    </submittedName>
</protein>
<reference evidence="2 3" key="1">
    <citation type="submission" date="2015-01" db="EMBL/GenBank/DDBJ databases">
        <title>The Genome Sequence of Exophiala oligosperma CBS72588.</title>
        <authorList>
            <consortium name="The Broad Institute Genomics Platform"/>
            <person name="Cuomo C."/>
            <person name="de Hoog S."/>
            <person name="Gorbushina A."/>
            <person name="Stielow B."/>
            <person name="Teixiera M."/>
            <person name="Abouelleil A."/>
            <person name="Chapman S.B."/>
            <person name="Priest M."/>
            <person name="Young S.K."/>
            <person name="Wortman J."/>
            <person name="Nusbaum C."/>
            <person name="Birren B."/>
        </authorList>
    </citation>
    <scope>NUCLEOTIDE SEQUENCE [LARGE SCALE GENOMIC DNA]</scope>
    <source>
        <strain evidence="2 3">CBS 72588</strain>
    </source>
</reference>
<sequence length="1051" mass="120351">MTSVRYASVPVAQTFGRRLLSTTTCFALRHYPTTNLVQGEIVRRHGICHSRNAGFHQSLTSQNPSRGEPLNASPRVSKQTPATPTSTISLSDESFQAWPEMQEMKNQPNAEDDLRSDEREAYTATEVDLDTENGGLHKQNSLRKRLDSLISIFMPSRARQKMDLSYRNPIEWEQNLSKLETPATLEFRSSTPLRKLLLEYLLHVEPCLSGDLSQISSDDDRRLTDALEIVFSEENIAILDKIGYSVTDVVSWAWIFTSGSVEGAVQKYVVLTATQRSANSGRVPKFILLQILRAPQVNAFALKRLIDSILAELQLCKKASQYPGWGWTTRVCLVVRLLRHARQVAPESFKDVSTIIEHLFSDFYKADGRSVEAAELKRLSHVFNRFLTLVSVPTSRTFNSYLVKQNTQLSLVRLMVGFKPQIPLTREGYRALITVQLQHPKTEQERAWAETKSLSWPPWRRINSGIEQDLSYPGKESRAMKLLRRMNQAGYTHGAWERSAAILAGWDTDKSPTIQTRANLRLPRQAWKIKKQTVDFLDSSSHEAAETWAARIQATRTKREAWACFRSYERNTEMSRRRYQPYFAMCHKLLASTATLDSVLGSRHIAGDLKEVFEEPVSPREITYVDREVPSLSEFYDDMLRVGIVPGGRLLGELLDLAPSIEAGFAYIQDSRWDEVTKDVLRHAENYPPTIIRDTLSRVPHLCLAAFVYLLSRHGFENVPDFAVMSEKHDKHTGQWMEEKRYVKPLTYAIVMLRVGECKNTLVWNAFLRGTWASIRNINDKVREGSLTPLDKRHMNHQIWDHLQEQFESEQTELNIHPDLETFRLMAGILTFMVKEANHGRLRIHSRELRSLAKVTFVRAVYGRIFPDFLPSRSVSVLRIPDPSDLQLMVRILVSVGDVEGLVAMVEWINSHGEDDTITRDKSTVSIRSVLCTIRLFLEGSPTPAYLEQLHHFESPLTVPADMIERAKDACGPLKWPSDEEIEIFLSHESEWMKRVARTVRRPRNEQFVNVNVSHESNRQVEDQTWDDVQEGDVRVEDVENSPVPIRKHLS</sequence>
<feature type="compositionally biased region" description="Polar residues" evidence="1">
    <location>
        <begin position="55"/>
        <end position="65"/>
    </location>
</feature>
<name>A0A0D2AAI2_9EURO</name>
<dbReference type="EMBL" id="KN847344">
    <property type="protein sequence ID" value="KIW37366.1"/>
    <property type="molecule type" value="Genomic_DNA"/>
</dbReference>
<dbReference type="RefSeq" id="XP_016257582.1">
    <property type="nucleotide sequence ID" value="XM_016411962.1"/>
</dbReference>
<dbReference type="STRING" id="215243.A0A0D2AAI2"/>
<dbReference type="VEuPathDB" id="FungiDB:PV06_10410"/>
<feature type="compositionally biased region" description="Polar residues" evidence="1">
    <location>
        <begin position="74"/>
        <end position="90"/>
    </location>
</feature>
<organism evidence="2 3">
    <name type="scientific">Exophiala oligosperma</name>
    <dbReference type="NCBI Taxonomy" id="215243"/>
    <lineage>
        <taxon>Eukaryota</taxon>
        <taxon>Fungi</taxon>
        <taxon>Dikarya</taxon>
        <taxon>Ascomycota</taxon>
        <taxon>Pezizomycotina</taxon>
        <taxon>Eurotiomycetes</taxon>
        <taxon>Chaetothyriomycetidae</taxon>
        <taxon>Chaetothyriales</taxon>
        <taxon>Herpotrichiellaceae</taxon>
        <taxon>Exophiala</taxon>
    </lineage>
</organism>
<dbReference type="AlphaFoldDB" id="A0A0D2AAI2"/>
<keyword evidence="3" id="KW-1185">Reference proteome</keyword>
<dbReference type="OrthoDB" id="410701at2759"/>
<evidence type="ECO:0000313" key="2">
    <source>
        <dbReference type="EMBL" id="KIW37366.1"/>
    </source>
</evidence>
<evidence type="ECO:0000313" key="3">
    <source>
        <dbReference type="Proteomes" id="UP000053342"/>
    </source>
</evidence>
<accession>A0A0D2AAI2</accession>
<dbReference type="GeneID" id="27362484"/>
<gene>
    <name evidence="2" type="ORF">PV06_10410</name>
</gene>
<dbReference type="HOGENOM" id="CLU_010733_0_0_1"/>